<dbReference type="EMBL" id="BPMK01000016">
    <property type="protein sequence ID" value="GIZ53312.1"/>
    <property type="molecule type" value="Genomic_DNA"/>
</dbReference>
<keyword evidence="3" id="KW-1133">Transmembrane helix</keyword>
<keyword evidence="6" id="KW-1185">Reference proteome</keyword>
<evidence type="ECO:0000313" key="5">
    <source>
        <dbReference type="EMBL" id="GIZ53312.1"/>
    </source>
</evidence>
<dbReference type="Gene3D" id="3.30.70.270">
    <property type="match status" value="1"/>
</dbReference>
<dbReference type="PROSITE" id="PS50887">
    <property type="entry name" value="GGDEF"/>
    <property type="match status" value="1"/>
</dbReference>
<keyword evidence="3" id="KW-0812">Transmembrane</keyword>
<protein>
    <recommendedName>
        <fullName evidence="1">diguanylate cyclase</fullName>
        <ecNumber evidence="1">2.7.7.65</ecNumber>
    </recommendedName>
</protein>
<dbReference type="Proteomes" id="UP000887222">
    <property type="component" value="Unassembled WGS sequence"/>
</dbReference>
<feature type="transmembrane region" description="Helical" evidence="3">
    <location>
        <begin position="118"/>
        <end position="137"/>
    </location>
</feature>
<organism evidence="5 6">
    <name type="scientific">Noviherbaspirillum aridicola</name>
    <dbReference type="NCBI Taxonomy" id="2849687"/>
    <lineage>
        <taxon>Bacteria</taxon>
        <taxon>Pseudomonadati</taxon>
        <taxon>Pseudomonadota</taxon>
        <taxon>Betaproteobacteria</taxon>
        <taxon>Burkholderiales</taxon>
        <taxon>Oxalobacteraceae</taxon>
        <taxon>Noviherbaspirillum</taxon>
    </lineage>
</organism>
<dbReference type="PANTHER" id="PTHR45138:SF9">
    <property type="entry name" value="DIGUANYLATE CYCLASE DGCM-RELATED"/>
    <property type="match status" value="1"/>
</dbReference>
<dbReference type="Pfam" id="PF00990">
    <property type="entry name" value="GGDEF"/>
    <property type="match status" value="1"/>
</dbReference>
<dbReference type="CDD" id="cd01949">
    <property type="entry name" value="GGDEF"/>
    <property type="match status" value="1"/>
</dbReference>
<comment type="catalytic activity">
    <reaction evidence="2">
        <text>2 GTP = 3',3'-c-di-GMP + 2 diphosphate</text>
        <dbReference type="Rhea" id="RHEA:24898"/>
        <dbReference type="ChEBI" id="CHEBI:33019"/>
        <dbReference type="ChEBI" id="CHEBI:37565"/>
        <dbReference type="ChEBI" id="CHEBI:58805"/>
        <dbReference type="EC" id="2.7.7.65"/>
    </reaction>
</comment>
<dbReference type="InterPro" id="IPR043128">
    <property type="entry name" value="Rev_trsase/Diguanyl_cyclase"/>
</dbReference>
<name>A0ABQ4Q8B2_9BURK</name>
<dbReference type="InterPro" id="IPR000160">
    <property type="entry name" value="GGDEF_dom"/>
</dbReference>
<evidence type="ECO:0000256" key="3">
    <source>
        <dbReference type="SAM" id="Phobius"/>
    </source>
</evidence>
<comment type="caution">
    <text evidence="5">The sequence shown here is derived from an EMBL/GenBank/DDBJ whole genome shotgun (WGS) entry which is preliminary data.</text>
</comment>
<dbReference type="NCBIfam" id="TIGR00254">
    <property type="entry name" value="GGDEF"/>
    <property type="match status" value="1"/>
</dbReference>
<feature type="transmembrane region" description="Helical" evidence="3">
    <location>
        <begin position="6"/>
        <end position="26"/>
    </location>
</feature>
<feature type="transmembrane region" description="Helical" evidence="3">
    <location>
        <begin position="38"/>
        <end position="57"/>
    </location>
</feature>
<gene>
    <name evidence="5" type="ORF">NCCP691_33260</name>
</gene>
<accession>A0ABQ4Q8B2</accession>
<feature type="transmembrane region" description="Helical" evidence="3">
    <location>
        <begin position="149"/>
        <end position="172"/>
    </location>
</feature>
<dbReference type="RefSeq" id="WP_220809732.1">
    <property type="nucleotide sequence ID" value="NZ_BPMK01000016.1"/>
</dbReference>
<dbReference type="EC" id="2.7.7.65" evidence="1"/>
<evidence type="ECO:0000259" key="4">
    <source>
        <dbReference type="PROSITE" id="PS50887"/>
    </source>
</evidence>
<dbReference type="PANTHER" id="PTHR45138">
    <property type="entry name" value="REGULATORY COMPONENTS OF SENSORY TRANSDUCTION SYSTEM"/>
    <property type="match status" value="1"/>
</dbReference>
<feature type="transmembrane region" description="Helical" evidence="3">
    <location>
        <begin position="63"/>
        <end position="81"/>
    </location>
</feature>
<feature type="transmembrane region" description="Helical" evidence="3">
    <location>
        <begin position="184"/>
        <end position="210"/>
    </location>
</feature>
<feature type="domain" description="GGDEF" evidence="4">
    <location>
        <begin position="251"/>
        <end position="382"/>
    </location>
</feature>
<keyword evidence="3" id="KW-0472">Membrane</keyword>
<dbReference type="SMART" id="SM00267">
    <property type="entry name" value="GGDEF"/>
    <property type="match status" value="1"/>
</dbReference>
<sequence length="405" mass="43558">MAVLYTLLLLVTCALSVVMLLVLFALRRSRTPGVRCWFAANAAATLALPLFAARGVAPDFLSIEVANFFMLGASGFMLAGYRRCFSRPVPLRMLLAGGTATLALVAGFHYILDSLPMRIVAVSAFHGAVCLAIGLTVARVPHSRTRYPFRFAACAAFALAFGHFVRLGVYALQAHGHDGFLDPGLWNLSFLAFGTLALPLLTIGGVMIVYEELVARANELANRDFLTNAWSRRAFFEIAERERNRALRGHPALSLIVFDVDHFKAVNDSQGHEAGDRVLVGIVHQVQSIIRSVDYCARLGGEEFAILLPDADRGQARAIAERIRASVMEASATAGMPGCTVSAGVATWLGKPETMVELLRRADDALYGAKEQGRNRVVSAEEMAPGEPAAAHAAVPQAAVCAHGR</sequence>
<dbReference type="InterPro" id="IPR050469">
    <property type="entry name" value="Diguanylate_Cyclase"/>
</dbReference>
<evidence type="ECO:0000256" key="1">
    <source>
        <dbReference type="ARBA" id="ARBA00012528"/>
    </source>
</evidence>
<dbReference type="InterPro" id="IPR029787">
    <property type="entry name" value="Nucleotide_cyclase"/>
</dbReference>
<evidence type="ECO:0000256" key="2">
    <source>
        <dbReference type="ARBA" id="ARBA00034247"/>
    </source>
</evidence>
<proteinExistence type="predicted"/>
<dbReference type="SUPFAM" id="SSF55073">
    <property type="entry name" value="Nucleotide cyclase"/>
    <property type="match status" value="1"/>
</dbReference>
<feature type="transmembrane region" description="Helical" evidence="3">
    <location>
        <begin position="93"/>
        <end position="112"/>
    </location>
</feature>
<evidence type="ECO:0000313" key="6">
    <source>
        <dbReference type="Proteomes" id="UP000887222"/>
    </source>
</evidence>
<reference evidence="5 6" key="1">
    <citation type="journal article" date="2022" name="Int. J. Syst. Evol. Microbiol.">
        <title>Noviherbaspirillum aridicola sp. nov., isolated from an arid soil in Pakistan.</title>
        <authorList>
            <person name="Khan I.U."/>
            <person name="Saqib M."/>
            <person name="Amin A."/>
            <person name="Hussain F."/>
            <person name="Li L."/>
            <person name="Liu Y.H."/>
            <person name="Fang B.Z."/>
            <person name="Ahmed I."/>
            <person name="Li W.J."/>
        </authorList>
    </citation>
    <scope>NUCLEOTIDE SEQUENCE [LARGE SCALE GENOMIC DNA]</scope>
    <source>
        <strain evidence="5 6">NCCP-691</strain>
    </source>
</reference>